<dbReference type="SUPFAM" id="SSF51905">
    <property type="entry name" value="FAD/NAD(P)-binding domain"/>
    <property type="match status" value="1"/>
</dbReference>
<dbReference type="Proteomes" id="UP000318834">
    <property type="component" value="Unassembled WGS sequence"/>
</dbReference>
<keyword evidence="3" id="KW-1133">Transmembrane helix</keyword>
<evidence type="ECO:0000256" key="2">
    <source>
        <dbReference type="SAM" id="MobiDB-lite"/>
    </source>
</evidence>
<dbReference type="InterPro" id="IPR006076">
    <property type="entry name" value="FAD-dep_OxRdtase"/>
</dbReference>
<keyword evidence="3" id="KW-0812">Transmembrane</keyword>
<feature type="transmembrane region" description="Helical" evidence="3">
    <location>
        <begin position="84"/>
        <end position="103"/>
    </location>
</feature>
<keyword evidence="1" id="KW-0560">Oxidoreductase</keyword>
<protein>
    <submittedName>
        <fullName evidence="5">FAD-binding oxidoreductase</fullName>
    </submittedName>
</protein>
<evidence type="ECO:0000313" key="5">
    <source>
        <dbReference type="EMBL" id="TMI76913.1"/>
    </source>
</evidence>
<name>A0A537J059_9BACT</name>
<dbReference type="PANTHER" id="PTHR13847:SF287">
    <property type="entry name" value="FAD-DEPENDENT OXIDOREDUCTASE DOMAIN-CONTAINING PROTEIN 1"/>
    <property type="match status" value="1"/>
</dbReference>
<proteinExistence type="predicted"/>
<dbReference type="PANTHER" id="PTHR13847">
    <property type="entry name" value="SARCOSINE DEHYDROGENASE-RELATED"/>
    <property type="match status" value="1"/>
</dbReference>
<dbReference type="Pfam" id="PF01266">
    <property type="entry name" value="DAO"/>
    <property type="match status" value="1"/>
</dbReference>
<evidence type="ECO:0000259" key="4">
    <source>
        <dbReference type="Pfam" id="PF01266"/>
    </source>
</evidence>
<dbReference type="SUPFAM" id="SSF54373">
    <property type="entry name" value="FAD-linked reductases, C-terminal domain"/>
    <property type="match status" value="1"/>
</dbReference>
<dbReference type="Gene3D" id="3.50.50.60">
    <property type="entry name" value="FAD/NAD(P)-binding domain"/>
    <property type="match status" value="1"/>
</dbReference>
<sequence>MRRTAMRVKTQITENTTSRCSRRSSRARSACSSDVPIDIASSRVSSTREVAPVISRVLSLAASQRSPRYDSRPRRNSQPMTRSADVVVIGAGVIGCLAGYFLAADGHRVVITDRGEVASGTAAASGGWIIIHDKETPAEVALALESRRLYDRLAVEAGVVVHRTGGLMLATTSAEFDRLRHQVETATTGGATVELLNGRALIDLEPELARDLAGGTYCRDEATAHAPQVCQAIVTAARARGVEVLTGGPVTAIGLEDGRVTHVVIATERIPTQAVVCACGVWSPAVGRLVGVEIPVTPRRGHLLTMTASPVRRPLLEAGYLDVSGTAQPDPQGLRTIVQPRGDGTCLIGSSREFKGEDRTVDSDLAERMKQRAARFVPALAKMRPARVTVGFRPYTPLGRPIIGWAGPDGFLVATGHEGQGITLAPVTGKLVSDLVAGRIRQTGFELPR</sequence>
<gene>
    <name evidence="5" type="ORF">E6H05_02610</name>
</gene>
<dbReference type="InterPro" id="IPR036188">
    <property type="entry name" value="FAD/NAD-bd_sf"/>
</dbReference>
<evidence type="ECO:0000256" key="1">
    <source>
        <dbReference type="ARBA" id="ARBA00023002"/>
    </source>
</evidence>
<organism evidence="5 6">
    <name type="scientific">Candidatus Segetimicrobium genomatis</name>
    <dbReference type="NCBI Taxonomy" id="2569760"/>
    <lineage>
        <taxon>Bacteria</taxon>
        <taxon>Bacillati</taxon>
        <taxon>Candidatus Sysuimicrobiota</taxon>
        <taxon>Candidatus Sysuimicrobiia</taxon>
        <taxon>Candidatus Sysuimicrobiales</taxon>
        <taxon>Candidatus Segetimicrobiaceae</taxon>
        <taxon>Candidatus Segetimicrobium</taxon>
    </lineage>
</organism>
<accession>A0A537J059</accession>
<evidence type="ECO:0000313" key="6">
    <source>
        <dbReference type="Proteomes" id="UP000318834"/>
    </source>
</evidence>
<dbReference type="AlphaFoldDB" id="A0A537J059"/>
<evidence type="ECO:0000256" key="3">
    <source>
        <dbReference type="SAM" id="Phobius"/>
    </source>
</evidence>
<dbReference type="GO" id="GO:0005737">
    <property type="term" value="C:cytoplasm"/>
    <property type="evidence" value="ECO:0007669"/>
    <property type="project" value="TreeGrafter"/>
</dbReference>
<keyword evidence="3" id="KW-0472">Membrane</keyword>
<dbReference type="Gene3D" id="3.30.9.10">
    <property type="entry name" value="D-Amino Acid Oxidase, subunit A, domain 2"/>
    <property type="match status" value="1"/>
</dbReference>
<feature type="region of interest" description="Disordered" evidence="2">
    <location>
        <begin position="1"/>
        <end position="27"/>
    </location>
</feature>
<comment type="caution">
    <text evidence="5">The sequence shown here is derived from an EMBL/GenBank/DDBJ whole genome shotgun (WGS) entry which is preliminary data.</text>
</comment>
<dbReference type="GO" id="GO:0016491">
    <property type="term" value="F:oxidoreductase activity"/>
    <property type="evidence" value="ECO:0007669"/>
    <property type="project" value="UniProtKB-KW"/>
</dbReference>
<dbReference type="EMBL" id="VBAP01000009">
    <property type="protein sequence ID" value="TMI76913.1"/>
    <property type="molecule type" value="Genomic_DNA"/>
</dbReference>
<reference evidence="5 6" key="1">
    <citation type="journal article" date="2019" name="Nat. Microbiol.">
        <title>Mediterranean grassland soil C-N compound turnover is dependent on rainfall and depth, and is mediated by genomically divergent microorganisms.</title>
        <authorList>
            <person name="Diamond S."/>
            <person name="Andeer P.F."/>
            <person name="Li Z."/>
            <person name="Crits-Christoph A."/>
            <person name="Burstein D."/>
            <person name="Anantharaman K."/>
            <person name="Lane K.R."/>
            <person name="Thomas B.C."/>
            <person name="Pan C."/>
            <person name="Northen T.R."/>
            <person name="Banfield J.F."/>
        </authorList>
    </citation>
    <scope>NUCLEOTIDE SEQUENCE [LARGE SCALE GENOMIC DNA]</scope>
    <source>
        <strain evidence="5">NP_8</strain>
    </source>
</reference>
<feature type="domain" description="FAD dependent oxidoreductase" evidence="4">
    <location>
        <begin position="85"/>
        <end position="435"/>
    </location>
</feature>